<dbReference type="InterPro" id="IPR013059">
    <property type="entry name" value="Trp_tyr_transpt"/>
</dbReference>
<feature type="transmembrane region" description="Helical" evidence="10">
    <location>
        <begin position="330"/>
        <end position="349"/>
    </location>
</feature>
<dbReference type="PANTHER" id="PTHR46997">
    <property type="entry name" value="LOW AFFINITY TRYPTOPHAN PERMEASE-RELATED"/>
    <property type="match status" value="1"/>
</dbReference>
<dbReference type="Proteomes" id="UP000185783">
    <property type="component" value="Unassembled WGS sequence"/>
</dbReference>
<proteinExistence type="inferred from homology"/>
<dbReference type="NCBIfam" id="NF007789">
    <property type="entry name" value="PRK10483.1"/>
    <property type="match status" value="1"/>
</dbReference>
<dbReference type="EMBL" id="LVVZ01000018">
    <property type="protein sequence ID" value="OKL43833.1"/>
    <property type="molecule type" value="Genomic_DNA"/>
</dbReference>
<organism evidence="11 12">
    <name type="scientific">Pseudovibrio exalbescens</name>
    <dbReference type="NCBI Taxonomy" id="197461"/>
    <lineage>
        <taxon>Bacteria</taxon>
        <taxon>Pseudomonadati</taxon>
        <taxon>Pseudomonadota</taxon>
        <taxon>Alphaproteobacteria</taxon>
        <taxon>Hyphomicrobiales</taxon>
        <taxon>Stappiaceae</taxon>
        <taxon>Pseudovibrio</taxon>
    </lineage>
</organism>
<keyword evidence="7 10" id="KW-0029">Amino-acid transport</keyword>
<feature type="transmembrane region" description="Helical" evidence="10">
    <location>
        <begin position="297"/>
        <end position="318"/>
    </location>
</feature>
<dbReference type="OrthoDB" id="18749at2"/>
<feature type="transmembrane region" description="Helical" evidence="10">
    <location>
        <begin position="20"/>
        <end position="40"/>
    </location>
</feature>
<reference evidence="11 12" key="1">
    <citation type="submission" date="2016-03" db="EMBL/GenBank/DDBJ databases">
        <title>Genome sequence of Nesiotobacter sp. nov., a moderately halophilic alphaproteobacterium isolated from the Yellow Sea, China.</title>
        <authorList>
            <person name="Zhang G."/>
            <person name="Zhang R."/>
        </authorList>
    </citation>
    <scope>NUCLEOTIDE SEQUENCE [LARGE SCALE GENOMIC DNA]</scope>
    <source>
        <strain evidence="11 12">WB1-6</strain>
    </source>
</reference>
<dbReference type="AlphaFoldDB" id="A0A1U7JGG4"/>
<dbReference type="GO" id="GO:0005886">
    <property type="term" value="C:plasma membrane"/>
    <property type="evidence" value="ECO:0007669"/>
    <property type="project" value="UniProtKB-SubCell"/>
</dbReference>
<evidence type="ECO:0000256" key="5">
    <source>
        <dbReference type="ARBA" id="ARBA00022519"/>
    </source>
</evidence>
<keyword evidence="12" id="KW-1185">Reference proteome</keyword>
<dbReference type="GO" id="GO:0003333">
    <property type="term" value="P:amino acid transmembrane transport"/>
    <property type="evidence" value="ECO:0007669"/>
    <property type="project" value="InterPro"/>
</dbReference>
<dbReference type="Gene3D" id="1.20.1740.10">
    <property type="entry name" value="Amino acid/polyamine transporter I"/>
    <property type="match status" value="1"/>
</dbReference>
<evidence type="ECO:0000256" key="3">
    <source>
        <dbReference type="ARBA" id="ARBA00022448"/>
    </source>
</evidence>
<dbReference type="RefSeq" id="WP_036489260.1">
    <property type="nucleotide sequence ID" value="NZ_LVVZ01000018.1"/>
</dbReference>
<dbReference type="NCBIfam" id="TIGR00837">
    <property type="entry name" value="araaP"/>
    <property type="match status" value="1"/>
</dbReference>
<evidence type="ECO:0000256" key="9">
    <source>
        <dbReference type="ARBA" id="ARBA00023136"/>
    </source>
</evidence>
<keyword evidence="8 10" id="KW-1133">Transmembrane helix</keyword>
<dbReference type="InterPro" id="IPR018227">
    <property type="entry name" value="Amino_acid_transport_2"/>
</dbReference>
<feature type="transmembrane region" description="Helical" evidence="10">
    <location>
        <begin position="46"/>
        <end position="69"/>
    </location>
</feature>
<dbReference type="Pfam" id="PF03222">
    <property type="entry name" value="Trp_Tyr_perm"/>
    <property type="match status" value="1"/>
</dbReference>
<comment type="subcellular location">
    <subcellularLocation>
        <location evidence="1 10">Cell inner membrane</location>
        <topology evidence="1 10">Multi-pass membrane protein</topology>
    </subcellularLocation>
</comment>
<feature type="transmembrane region" description="Helical" evidence="10">
    <location>
        <begin position="198"/>
        <end position="216"/>
    </location>
</feature>
<keyword evidence="3 10" id="KW-0813">Transport</keyword>
<dbReference type="GO" id="GO:0015173">
    <property type="term" value="F:aromatic amino acid transmembrane transporter activity"/>
    <property type="evidence" value="ECO:0007669"/>
    <property type="project" value="UniProtKB-UniRule"/>
</dbReference>
<dbReference type="STRING" id="197461.A3843_12035"/>
<keyword evidence="5 10" id="KW-0997">Cell inner membrane</keyword>
<comment type="similarity">
    <text evidence="2 10">Belongs to the amino acid/polyamine transporter 2 family. Mtr/TnaB/TyrP permease subfamily.</text>
</comment>
<dbReference type="PRINTS" id="PR00166">
    <property type="entry name" value="AROAAPRMEASE"/>
</dbReference>
<evidence type="ECO:0000256" key="4">
    <source>
        <dbReference type="ARBA" id="ARBA00022475"/>
    </source>
</evidence>
<sequence>MTNISEAKTETPAKASPSFIGGAMIIAGTAVGAGMFSVPTVSAGMWSVWAIFALVFTWFCMLHSGLMILETNLNYPVGSSFDTMVKDTLGGTWNVVNNLSVAFVGYILCYAYISGGGSIVNHTLDATLGVAPPQIIAGFIFALGLGAFVWYSTKAVDRFTTILIGGMVITFIMSVSGYTFEMKAEVFFDTGNDQSVLSYFPFMFAALPFCLASFGFHHNVPSLMKYYGKEPRKIVKSLALGTGLALCLYIIWLFATLGNIPRPEFAQVIAEGGNIGVLVNALGRTVENVSASNLLSAFGNMAVASSFLGVALGLFDFLADFFHFDNSRMGRTKTAAVTLIPPIIGGLFFPDGFIIAIGFAGLAATIWAAIVPALMVKASREKFGNKQFRVWGGTTLVYVIIAFGVLVAASHILGMMNMLPVYP</sequence>
<keyword evidence="6 10" id="KW-0812">Transmembrane</keyword>
<feature type="transmembrane region" description="Helical" evidence="10">
    <location>
        <begin position="159"/>
        <end position="178"/>
    </location>
</feature>
<feature type="transmembrane region" description="Helical" evidence="10">
    <location>
        <begin position="237"/>
        <end position="255"/>
    </location>
</feature>
<keyword evidence="9 10" id="KW-0472">Membrane</keyword>
<protein>
    <recommendedName>
        <fullName evidence="10">Aromatic amino acid permease</fullName>
    </recommendedName>
</protein>
<comment type="function">
    <text evidence="10">Involved in transporting aromatic amino acids across the cytoplasmic membrane.</text>
</comment>
<feature type="transmembrane region" description="Helical" evidence="10">
    <location>
        <begin position="133"/>
        <end position="152"/>
    </location>
</feature>
<evidence type="ECO:0000256" key="2">
    <source>
        <dbReference type="ARBA" id="ARBA00005452"/>
    </source>
</evidence>
<comment type="caution">
    <text evidence="11">The sequence shown here is derived from an EMBL/GenBank/DDBJ whole genome shotgun (WGS) entry which is preliminary data.</text>
</comment>
<name>A0A1U7JGG4_9HYPH</name>
<feature type="transmembrane region" description="Helical" evidence="10">
    <location>
        <begin position="90"/>
        <end position="113"/>
    </location>
</feature>
<evidence type="ECO:0000313" key="12">
    <source>
        <dbReference type="Proteomes" id="UP000185783"/>
    </source>
</evidence>
<evidence type="ECO:0000256" key="6">
    <source>
        <dbReference type="ARBA" id="ARBA00022692"/>
    </source>
</evidence>
<feature type="transmembrane region" description="Helical" evidence="10">
    <location>
        <begin position="388"/>
        <end position="413"/>
    </location>
</feature>
<evidence type="ECO:0000256" key="8">
    <source>
        <dbReference type="ARBA" id="ARBA00022989"/>
    </source>
</evidence>
<evidence type="ECO:0000256" key="7">
    <source>
        <dbReference type="ARBA" id="ARBA00022970"/>
    </source>
</evidence>
<evidence type="ECO:0000313" key="11">
    <source>
        <dbReference type="EMBL" id="OKL43833.1"/>
    </source>
</evidence>
<evidence type="ECO:0000256" key="10">
    <source>
        <dbReference type="RuleBase" id="RU367149"/>
    </source>
</evidence>
<gene>
    <name evidence="11" type="ORF">A3843_12035</name>
</gene>
<dbReference type="PANTHER" id="PTHR46997:SF1">
    <property type="entry name" value="LOW AFFINITY TRYPTOPHAN PERMEASE-RELATED"/>
    <property type="match status" value="1"/>
</dbReference>
<keyword evidence="4 10" id="KW-1003">Cell membrane</keyword>
<accession>A0A1U7JGG4</accession>
<evidence type="ECO:0000256" key="1">
    <source>
        <dbReference type="ARBA" id="ARBA00004429"/>
    </source>
</evidence>
<feature type="transmembrane region" description="Helical" evidence="10">
    <location>
        <begin position="355"/>
        <end position="376"/>
    </location>
</feature>